<evidence type="ECO:0000256" key="7">
    <source>
        <dbReference type="ARBA" id="ARBA00022989"/>
    </source>
</evidence>
<evidence type="ECO:0000256" key="3">
    <source>
        <dbReference type="ARBA" id="ARBA00022614"/>
    </source>
</evidence>
<dbReference type="FunFam" id="3.80.10.10:FF:000383">
    <property type="entry name" value="Leucine-rich repeat receptor protein kinase EMS1"/>
    <property type="match status" value="1"/>
</dbReference>
<dbReference type="Pfam" id="PF23598">
    <property type="entry name" value="LRR_14"/>
    <property type="match status" value="1"/>
</dbReference>
<keyword evidence="10" id="KW-0325">Glycoprotein</keyword>
<keyword evidence="3" id="KW-0433">Leucine-rich repeat</keyword>
<name>A0A8T3BYN6_DENNO</name>
<accession>A0A8T3BYN6</accession>
<dbReference type="PANTHER" id="PTHR48010:SF5">
    <property type="entry name" value="PROTEIN TOO MANY MOUTHS"/>
    <property type="match status" value="1"/>
</dbReference>
<dbReference type="GO" id="GO:0051606">
    <property type="term" value="P:detection of stimulus"/>
    <property type="evidence" value="ECO:0007669"/>
    <property type="project" value="UniProtKB-ARBA"/>
</dbReference>
<dbReference type="PANTHER" id="PTHR48010">
    <property type="entry name" value="OS05G0588300 PROTEIN"/>
    <property type="match status" value="1"/>
</dbReference>
<feature type="chain" id="PRO_5035841003" description="Disease resistance R13L4/SHOC-2-like LRR domain-containing protein" evidence="11">
    <location>
        <begin position="30"/>
        <end position="474"/>
    </location>
</feature>
<dbReference type="InterPro" id="IPR003591">
    <property type="entry name" value="Leu-rich_rpt_typical-subtyp"/>
</dbReference>
<evidence type="ECO:0000313" key="14">
    <source>
        <dbReference type="Proteomes" id="UP000829196"/>
    </source>
</evidence>
<dbReference type="GO" id="GO:0005886">
    <property type="term" value="C:plasma membrane"/>
    <property type="evidence" value="ECO:0007669"/>
    <property type="project" value="UniProtKB-SubCell"/>
</dbReference>
<protein>
    <recommendedName>
        <fullName evidence="12">Disease resistance R13L4/SHOC-2-like LRR domain-containing protein</fullName>
    </recommendedName>
</protein>
<dbReference type="InterPro" id="IPR050994">
    <property type="entry name" value="At_inactive_RLKs"/>
</dbReference>
<feature type="domain" description="Disease resistance R13L4/SHOC-2-like LRR" evidence="12">
    <location>
        <begin position="163"/>
        <end position="388"/>
    </location>
</feature>
<evidence type="ECO:0000256" key="5">
    <source>
        <dbReference type="ARBA" id="ARBA00022729"/>
    </source>
</evidence>
<evidence type="ECO:0000256" key="4">
    <source>
        <dbReference type="ARBA" id="ARBA00022692"/>
    </source>
</evidence>
<evidence type="ECO:0000256" key="6">
    <source>
        <dbReference type="ARBA" id="ARBA00022737"/>
    </source>
</evidence>
<evidence type="ECO:0000313" key="13">
    <source>
        <dbReference type="EMBL" id="KAI0522329.1"/>
    </source>
</evidence>
<keyword evidence="8" id="KW-0472">Membrane</keyword>
<keyword evidence="14" id="KW-1185">Reference proteome</keyword>
<sequence length="474" mass="52346">MAESAIRRNISTQVLFLFPLLSLLHLSGGEMAMAPMEKTEKEALYLAIQGFLGNWWNGSDLYPDPCGWTPIQGVSCDLFDDLWYITILSIGPVLENSLDCSPNSRFTRSLFELKHLKSLSFFNCFSANQSITLPSNGWDKLAVSLEILEFRSNRGLVGEIPIEVFSLTNLQSLVLMQTGLFGKLPDEIDNLINLKRLSLAGNRFMGSLPNSFGRNMNELLILDLSSNSLSGSIPSSIGGLTSLLKLDISNNLFSGSLHPELASLKNLTLLDLRNNCLSGGWVQSLQGMFSLQDMLLSNNPLGGNLVDFGWEKLQNLSNLDLSNTGITGVIPESIAGLRRLRFLALDNNHLSGKVSPKLADLPDLNALYLSGNNFTGELDFAEEFFERMGRRFTAWNNRNLCYRAGRFVPFGVELCREEGVAVQNSKNKFGVGSHDPESRFVASFGLQTCSSSNENLAAILIQVIVTIFLLLQRL</sequence>
<dbReference type="OrthoDB" id="676979at2759"/>
<evidence type="ECO:0000256" key="2">
    <source>
        <dbReference type="ARBA" id="ARBA00022475"/>
    </source>
</evidence>
<dbReference type="AlphaFoldDB" id="A0A8T3BYN6"/>
<keyword evidence="4" id="KW-0812">Transmembrane</keyword>
<evidence type="ECO:0000259" key="12">
    <source>
        <dbReference type="Pfam" id="PF23598"/>
    </source>
</evidence>
<gene>
    <name evidence="13" type="ORF">KFK09_004707</name>
</gene>
<evidence type="ECO:0000256" key="11">
    <source>
        <dbReference type="SAM" id="SignalP"/>
    </source>
</evidence>
<dbReference type="SUPFAM" id="SSF52058">
    <property type="entry name" value="L domain-like"/>
    <property type="match status" value="1"/>
</dbReference>
<evidence type="ECO:0000256" key="10">
    <source>
        <dbReference type="ARBA" id="ARBA00023180"/>
    </source>
</evidence>
<proteinExistence type="predicted"/>
<dbReference type="InterPro" id="IPR055414">
    <property type="entry name" value="LRR_R13L4/SHOC2-like"/>
</dbReference>
<evidence type="ECO:0000256" key="8">
    <source>
        <dbReference type="ARBA" id="ARBA00023136"/>
    </source>
</evidence>
<dbReference type="SMART" id="SM00369">
    <property type="entry name" value="LRR_TYP"/>
    <property type="match status" value="5"/>
</dbReference>
<reference evidence="13" key="1">
    <citation type="journal article" date="2022" name="Front. Genet.">
        <title>Chromosome-Scale Assembly of the Dendrobium nobile Genome Provides Insights Into the Molecular Mechanism of the Biosynthesis of the Medicinal Active Ingredient of Dendrobium.</title>
        <authorList>
            <person name="Xu Q."/>
            <person name="Niu S.-C."/>
            <person name="Li K.-L."/>
            <person name="Zheng P.-J."/>
            <person name="Zhang X.-J."/>
            <person name="Jia Y."/>
            <person name="Liu Y."/>
            <person name="Niu Y.-X."/>
            <person name="Yu L.-H."/>
            <person name="Chen D.-F."/>
            <person name="Zhang G.-Q."/>
        </authorList>
    </citation>
    <scope>NUCLEOTIDE SEQUENCE</scope>
    <source>
        <tissue evidence="13">Leaf</tissue>
    </source>
</reference>
<comment type="caution">
    <text evidence="13">The sequence shown here is derived from an EMBL/GenBank/DDBJ whole genome shotgun (WGS) entry which is preliminary data.</text>
</comment>
<feature type="signal peptide" evidence="11">
    <location>
        <begin position="1"/>
        <end position="29"/>
    </location>
</feature>
<evidence type="ECO:0000256" key="1">
    <source>
        <dbReference type="ARBA" id="ARBA00004251"/>
    </source>
</evidence>
<dbReference type="FunFam" id="3.80.10.10:FF:000269">
    <property type="entry name" value="Piriformospora indica-insensitive protein 2"/>
    <property type="match status" value="1"/>
</dbReference>
<dbReference type="FunFam" id="3.80.10.10:FF:000470">
    <property type="entry name" value="LRR receptor-like serine/threonine-protein kinase RPK2"/>
    <property type="match status" value="1"/>
</dbReference>
<keyword evidence="7" id="KW-1133">Transmembrane helix</keyword>
<dbReference type="Gene3D" id="3.80.10.10">
    <property type="entry name" value="Ribonuclease Inhibitor"/>
    <property type="match status" value="3"/>
</dbReference>
<keyword evidence="6" id="KW-0677">Repeat</keyword>
<dbReference type="EMBL" id="JAGYWB010000005">
    <property type="protein sequence ID" value="KAI0522329.1"/>
    <property type="molecule type" value="Genomic_DNA"/>
</dbReference>
<dbReference type="SMR" id="A0A8T3BYN6"/>
<comment type="subcellular location">
    <subcellularLocation>
        <location evidence="1">Cell membrane</location>
        <topology evidence="1">Single-pass type I membrane protein</topology>
    </subcellularLocation>
</comment>
<keyword evidence="5 11" id="KW-0732">Signal</keyword>
<evidence type="ECO:0000256" key="9">
    <source>
        <dbReference type="ARBA" id="ARBA00023170"/>
    </source>
</evidence>
<keyword evidence="9" id="KW-0675">Receptor</keyword>
<dbReference type="Proteomes" id="UP000829196">
    <property type="component" value="Unassembled WGS sequence"/>
</dbReference>
<keyword evidence="2" id="KW-1003">Cell membrane</keyword>
<dbReference type="InterPro" id="IPR032675">
    <property type="entry name" value="LRR_dom_sf"/>
</dbReference>
<organism evidence="13 14">
    <name type="scientific">Dendrobium nobile</name>
    <name type="common">Orchid</name>
    <dbReference type="NCBI Taxonomy" id="94219"/>
    <lineage>
        <taxon>Eukaryota</taxon>
        <taxon>Viridiplantae</taxon>
        <taxon>Streptophyta</taxon>
        <taxon>Embryophyta</taxon>
        <taxon>Tracheophyta</taxon>
        <taxon>Spermatophyta</taxon>
        <taxon>Magnoliopsida</taxon>
        <taxon>Liliopsida</taxon>
        <taxon>Asparagales</taxon>
        <taxon>Orchidaceae</taxon>
        <taxon>Epidendroideae</taxon>
        <taxon>Malaxideae</taxon>
        <taxon>Dendrobiinae</taxon>
        <taxon>Dendrobium</taxon>
    </lineage>
</organism>
<dbReference type="GO" id="GO:0051707">
    <property type="term" value="P:response to other organism"/>
    <property type="evidence" value="ECO:0007669"/>
    <property type="project" value="UniProtKB-ARBA"/>
</dbReference>